<reference evidence="7" key="2">
    <citation type="submission" date="2025-08" db="UniProtKB">
        <authorList>
            <consortium name="Ensembl"/>
        </authorList>
    </citation>
    <scope>IDENTIFICATION</scope>
</reference>
<evidence type="ECO:0000313" key="8">
    <source>
        <dbReference type="Proteomes" id="UP000265140"/>
    </source>
</evidence>
<dbReference type="InterPro" id="IPR003599">
    <property type="entry name" value="Ig_sub"/>
</dbReference>
<feature type="signal peptide" evidence="5">
    <location>
        <begin position="1"/>
        <end position="18"/>
    </location>
</feature>
<organism evidence="7 8">
    <name type="scientific">Esox lucius</name>
    <name type="common">Northern pike</name>
    <dbReference type="NCBI Taxonomy" id="8010"/>
    <lineage>
        <taxon>Eukaryota</taxon>
        <taxon>Metazoa</taxon>
        <taxon>Chordata</taxon>
        <taxon>Craniata</taxon>
        <taxon>Vertebrata</taxon>
        <taxon>Euteleostomi</taxon>
        <taxon>Actinopterygii</taxon>
        <taxon>Neopterygii</taxon>
        <taxon>Teleostei</taxon>
        <taxon>Protacanthopterygii</taxon>
        <taxon>Esociformes</taxon>
        <taxon>Esocidae</taxon>
        <taxon>Esox</taxon>
    </lineage>
</organism>
<evidence type="ECO:0000256" key="3">
    <source>
        <dbReference type="ARBA" id="ARBA00023136"/>
    </source>
</evidence>
<keyword evidence="3" id="KW-0472">Membrane</keyword>
<dbReference type="InterPro" id="IPR013106">
    <property type="entry name" value="Ig_V-set"/>
</dbReference>
<evidence type="ECO:0000256" key="1">
    <source>
        <dbReference type="ARBA" id="ARBA00004370"/>
    </source>
</evidence>
<feature type="domain" description="Immunoglobulin" evidence="6">
    <location>
        <begin position="132"/>
        <end position="232"/>
    </location>
</feature>
<keyword evidence="2" id="KW-0812">Transmembrane</keyword>
<feature type="region of interest" description="Disordered" evidence="4">
    <location>
        <begin position="236"/>
        <end position="255"/>
    </location>
</feature>
<dbReference type="Proteomes" id="UP000265140">
    <property type="component" value="Chromosome 21"/>
</dbReference>
<reference evidence="7 8" key="1">
    <citation type="submission" date="2020-02" db="EMBL/GenBank/DDBJ databases">
        <title>Esox lucius (northern pike) genome, fEsoLuc1, primary haplotype.</title>
        <authorList>
            <person name="Myers G."/>
            <person name="Karagic N."/>
            <person name="Meyer A."/>
            <person name="Pippel M."/>
            <person name="Reichard M."/>
            <person name="Winkler S."/>
            <person name="Tracey A."/>
            <person name="Sims Y."/>
            <person name="Howe K."/>
            <person name="Rhie A."/>
            <person name="Formenti G."/>
            <person name="Durbin R."/>
            <person name="Fedrigo O."/>
            <person name="Jarvis E.D."/>
        </authorList>
    </citation>
    <scope>NUCLEOTIDE SEQUENCE [LARGE SCALE GENOMIC DNA]</scope>
</reference>
<feature type="compositionally biased region" description="Low complexity" evidence="4">
    <location>
        <begin position="236"/>
        <end position="251"/>
    </location>
</feature>
<dbReference type="SMART" id="SM00409">
    <property type="entry name" value="IG"/>
    <property type="match status" value="2"/>
</dbReference>
<dbReference type="CDD" id="cd05716">
    <property type="entry name" value="IgV_pIgR_like"/>
    <property type="match status" value="1"/>
</dbReference>
<dbReference type="PANTHER" id="PTHR11860:SF118">
    <property type="entry name" value="CMRF35-LIKE MOLECULE 3-RELATED"/>
    <property type="match status" value="1"/>
</dbReference>
<keyword evidence="5" id="KW-0732">Signal</keyword>
<dbReference type="AlphaFoldDB" id="A0AAY5L7H8"/>
<gene>
    <name evidence="7" type="primary">EPDR1</name>
</gene>
<dbReference type="InterPro" id="IPR050671">
    <property type="entry name" value="CD300_family_receptors"/>
</dbReference>
<dbReference type="InterPro" id="IPR036179">
    <property type="entry name" value="Ig-like_dom_sf"/>
</dbReference>
<dbReference type="GO" id="GO:0004888">
    <property type="term" value="F:transmembrane signaling receptor activity"/>
    <property type="evidence" value="ECO:0007669"/>
    <property type="project" value="TreeGrafter"/>
</dbReference>
<comment type="subcellular location">
    <subcellularLocation>
        <location evidence="1">Membrane</location>
    </subcellularLocation>
</comment>
<proteinExistence type="predicted"/>
<sequence>MTLLHIVFHSILSAAVWRVSIEDNILVYGYEGSGAEIRCPYDNGYEPYGKYLCTENCDYPDILIETKWQVSRAERGRFSLYHDTMSRKFIVFVSKLTFTDARTYWCGVSKNGIDIYTKVILHVVKDWCCDSPTFMQAKSQDPVSISCPYEPQYNDREKYFCRGARPSACFQQAVVKSTQDKAGRISLHDNHAARAFTVTITGLVKEDSGSYMCGIRINQGVDVYTLVNLEVNETTTTLSPTTTTSSTSSSPGSAISNITLQTQSHENTIGSHFVC</sequence>
<dbReference type="Gene3D" id="2.60.40.10">
    <property type="entry name" value="Immunoglobulins"/>
    <property type="match status" value="2"/>
</dbReference>
<protein>
    <recommendedName>
        <fullName evidence="6">Immunoglobulin domain-containing protein</fullName>
    </recommendedName>
</protein>
<evidence type="ECO:0000313" key="7">
    <source>
        <dbReference type="Ensembl" id="ENSELUP00000097114.1"/>
    </source>
</evidence>
<evidence type="ECO:0000256" key="2">
    <source>
        <dbReference type="ARBA" id="ARBA00022692"/>
    </source>
</evidence>
<dbReference type="InterPro" id="IPR013783">
    <property type="entry name" value="Ig-like_fold"/>
</dbReference>
<dbReference type="GO" id="GO:0005886">
    <property type="term" value="C:plasma membrane"/>
    <property type="evidence" value="ECO:0007669"/>
    <property type="project" value="TreeGrafter"/>
</dbReference>
<evidence type="ECO:0000256" key="5">
    <source>
        <dbReference type="SAM" id="SignalP"/>
    </source>
</evidence>
<feature type="chain" id="PRO_5044237572" description="Immunoglobulin domain-containing protein" evidence="5">
    <location>
        <begin position="19"/>
        <end position="275"/>
    </location>
</feature>
<dbReference type="GeneTree" id="ENSGT00950000182977"/>
<dbReference type="Ensembl" id="ENSELUT00000104931.1">
    <property type="protein sequence ID" value="ENSELUP00000097114.1"/>
    <property type="gene ID" value="ENSELUG00000040750.1"/>
</dbReference>
<feature type="domain" description="Immunoglobulin" evidence="6">
    <location>
        <begin position="24"/>
        <end position="124"/>
    </location>
</feature>
<dbReference type="SUPFAM" id="SSF48726">
    <property type="entry name" value="Immunoglobulin"/>
    <property type="match status" value="2"/>
</dbReference>
<accession>A0AAY5L7H8</accession>
<dbReference type="Pfam" id="PF07686">
    <property type="entry name" value="V-set"/>
    <property type="match status" value="2"/>
</dbReference>
<dbReference type="PANTHER" id="PTHR11860">
    <property type="entry name" value="POLYMERIC-IMMUNOGLOBULIN RECEPTOR"/>
    <property type="match status" value="1"/>
</dbReference>
<evidence type="ECO:0000256" key="4">
    <source>
        <dbReference type="SAM" id="MobiDB-lite"/>
    </source>
</evidence>
<reference evidence="7" key="3">
    <citation type="submission" date="2025-09" db="UniProtKB">
        <authorList>
            <consortium name="Ensembl"/>
        </authorList>
    </citation>
    <scope>IDENTIFICATION</scope>
</reference>
<keyword evidence="8" id="KW-1185">Reference proteome</keyword>
<name>A0AAY5L7H8_ESOLU</name>
<evidence type="ECO:0000259" key="6">
    <source>
        <dbReference type="SMART" id="SM00409"/>
    </source>
</evidence>